<dbReference type="STRING" id="2880.D8LE22"/>
<evidence type="ECO:0000259" key="2">
    <source>
        <dbReference type="Pfam" id="PF08241"/>
    </source>
</evidence>
<gene>
    <name evidence="3" type="ORF">Esi_0129_0036</name>
</gene>
<dbReference type="EMBL" id="FN647931">
    <property type="protein sequence ID" value="CBN78539.1"/>
    <property type="molecule type" value="Genomic_DNA"/>
</dbReference>
<dbReference type="EMBL" id="FN649728">
    <property type="protein sequence ID" value="CBN78539.1"/>
    <property type="molecule type" value="Genomic_DNA"/>
</dbReference>
<evidence type="ECO:0000313" key="3">
    <source>
        <dbReference type="EMBL" id="CBN78539.1"/>
    </source>
</evidence>
<evidence type="ECO:0000256" key="1">
    <source>
        <dbReference type="ARBA" id="ARBA00022679"/>
    </source>
</evidence>
<organism evidence="3 4">
    <name type="scientific">Ectocarpus siliculosus</name>
    <name type="common">Brown alga</name>
    <name type="synonym">Conferva siliculosa</name>
    <dbReference type="NCBI Taxonomy" id="2880"/>
    <lineage>
        <taxon>Eukaryota</taxon>
        <taxon>Sar</taxon>
        <taxon>Stramenopiles</taxon>
        <taxon>Ochrophyta</taxon>
        <taxon>PX clade</taxon>
        <taxon>Phaeophyceae</taxon>
        <taxon>Ectocarpales</taxon>
        <taxon>Ectocarpaceae</taxon>
        <taxon>Ectocarpus</taxon>
    </lineage>
</organism>
<dbReference type="OrthoDB" id="8300214at2759"/>
<dbReference type="Gene3D" id="3.40.50.150">
    <property type="entry name" value="Vaccinia Virus protein VP39"/>
    <property type="match status" value="1"/>
</dbReference>
<dbReference type="GO" id="GO:0008757">
    <property type="term" value="F:S-adenosylmethionine-dependent methyltransferase activity"/>
    <property type="evidence" value="ECO:0007669"/>
    <property type="project" value="InterPro"/>
</dbReference>
<name>D8LE22_ECTSI</name>
<proteinExistence type="predicted"/>
<reference evidence="3 4" key="1">
    <citation type="journal article" date="2010" name="Nature">
        <title>The Ectocarpus genome and the independent evolution of multicellularity in brown algae.</title>
        <authorList>
            <person name="Cock J.M."/>
            <person name="Sterck L."/>
            <person name="Rouze P."/>
            <person name="Scornet D."/>
            <person name="Allen A.E."/>
            <person name="Amoutzias G."/>
            <person name="Anthouard V."/>
            <person name="Artiguenave F."/>
            <person name="Aury J.M."/>
            <person name="Badger J.H."/>
            <person name="Beszteri B."/>
            <person name="Billiau K."/>
            <person name="Bonnet E."/>
            <person name="Bothwell J.H."/>
            <person name="Bowler C."/>
            <person name="Boyen C."/>
            <person name="Brownlee C."/>
            <person name="Carrano C.J."/>
            <person name="Charrier B."/>
            <person name="Cho G.Y."/>
            <person name="Coelho S.M."/>
            <person name="Collen J."/>
            <person name="Corre E."/>
            <person name="Da Silva C."/>
            <person name="Delage L."/>
            <person name="Delaroque N."/>
            <person name="Dittami S.M."/>
            <person name="Doulbeau S."/>
            <person name="Elias M."/>
            <person name="Farnham G."/>
            <person name="Gachon C.M."/>
            <person name="Gschloessl B."/>
            <person name="Heesch S."/>
            <person name="Jabbari K."/>
            <person name="Jubin C."/>
            <person name="Kawai H."/>
            <person name="Kimura K."/>
            <person name="Kloareg B."/>
            <person name="Kupper F.C."/>
            <person name="Lang D."/>
            <person name="Le Bail A."/>
            <person name="Leblanc C."/>
            <person name="Lerouge P."/>
            <person name="Lohr M."/>
            <person name="Lopez P.J."/>
            <person name="Martens C."/>
            <person name="Maumus F."/>
            <person name="Michel G."/>
            <person name="Miranda-Saavedra D."/>
            <person name="Morales J."/>
            <person name="Moreau H."/>
            <person name="Motomura T."/>
            <person name="Nagasato C."/>
            <person name="Napoli C.A."/>
            <person name="Nelson D.R."/>
            <person name="Nyvall-Collen P."/>
            <person name="Peters A.F."/>
            <person name="Pommier C."/>
            <person name="Potin P."/>
            <person name="Poulain J."/>
            <person name="Quesneville H."/>
            <person name="Read B."/>
            <person name="Rensing S.A."/>
            <person name="Ritter A."/>
            <person name="Rousvoal S."/>
            <person name="Samanta M."/>
            <person name="Samson G."/>
            <person name="Schroeder D.C."/>
            <person name="Segurens B."/>
            <person name="Strittmatter M."/>
            <person name="Tonon T."/>
            <person name="Tregear J.W."/>
            <person name="Valentin K."/>
            <person name="von Dassow P."/>
            <person name="Yamagishi T."/>
            <person name="Van de Peer Y."/>
            <person name="Wincker P."/>
        </authorList>
    </citation>
    <scope>NUCLEOTIDE SEQUENCE [LARGE SCALE GENOMIC DNA]</scope>
    <source>
        <strain evidence="4">Ec32 / CCAP1310/4</strain>
    </source>
</reference>
<keyword evidence="4" id="KW-1185">Reference proteome</keyword>
<dbReference type="Pfam" id="PF08241">
    <property type="entry name" value="Methyltransf_11"/>
    <property type="match status" value="1"/>
</dbReference>
<dbReference type="SUPFAM" id="SSF53335">
    <property type="entry name" value="S-adenosyl-L-methionine-dependent methyltransferases"/>
    <property type="match status" value="1"/>
</dbReference>
<protein>
    <submittedName>
        <fullName evidence="3">Probable glycine-sarcosine methyltransferase</fullName>
    </submittedName>
</protein>
<accession>D8LE22</accession>
<keyword evidence="1" id="KW-0808">Transferase</keyword>
<dbReference type="Proteomes" id="UP000002630">
    <property type="component" value="Linkage Group LG03"/>
</dbReference>
<dbReference type="InterPro" id="IPR050447">
    <property type="entry name" value="Erg6_SMT_methyltransf"/>
</dbReference>
<dbReference type="GO" id="GO:0032259">
    <property type="term" value="P:methylation"/>
    <property type="evidence" value="ECO:0007669"/>
    <property type="project" value="UniProtKB-KW"/>
</dbReference>
<dbReference type="InParanoid" id="D8LE22"/>
<dbReference type="InterPro" id="IPR029063">
    <property type="entry name" value="SAM-dependent_MTases_sf"/>
</dbReference>
<dbReference type="InterPro" id="IPR013216">
    <property type="entry name" value="Methyltransf_11"/>
</dbReference>
<dbReference type="eggNOG" id="ENOG502S8KF">
    <property type="taxonomic scope" value="Eukaryota"/>
</dbReference>
<dbReference type="PANTHER" id="PTHR44068">
    <property type="entry name" value="ZGC:194242"/>
    <property type="match status" value="1"/>
</dbReference>
<dbReference type="AlphaFoldDB" id="D8LE22"/>
<dbReference type="CDD" id="cd02440">
    <property type="entry name" value="AdoMet_MTases"/>
    <property type="match status" value="1"/>
</dbReference>
<feature type="domain" description="Methyltransferase type 11" evidence="2">
    <location>
        <begin position="60"/>
        <end position="159"/>
    </location>
</feature>
<keyword evidence="3" id="KW-0489">Methyltransferase</keyword>
<dbReference type="PANTHER" id="PTHR44068:SF11">
    <property type="entry name" value="GERANYL DIPHOSPHATE 2-C-METHYLTRANSFERASE"/>
    <property type="match status" value="1"/>
</dbReference>
<sequence>MQAWGEDIHIGRYDLLSTDELKMGPRERIKRATALSTRGLLGKVFPPSPGGETTIMTVMDMGSAHGSTARTAAKEHGCNVVCIDISRGFNAVNAKLSAAAGLSDKIIIPGERSYFDTEMPAASMDAVLSQDAFGHASTEHHRAIKEAARVLKPGGVMAFSDFMQSDDADPTKLGEVYQHIGISRLASPGLYEEWGNAYGLEPVEFDDRTSNFSVHYQHLVDVIASLRGTIKGVDDEFLDRMTSRYGSWCVAAEFDVLRWGVIVLKKSSTG</sequence>
<dbReference type="OMA" id="FCDLMCG"/>
<evidence type="ECO:0000313" key="4">
    <source>
        <dbReference type="Proteomes" id="UP000002630"/>
    </source>
</evidence>